<keyword evidence="1" id="KW-0812">Transmembrane</keyword>
<keyword evidence="1" id="KW-1133">Transmembrane helix</keyword>
<proteinExistence type="predicted"/>
<name>A0A6B0UK19_IXORI</name>
<dbReference type="EMBL" id="GIFC01007892">
    <property type="protein sequence ID" value="MXU89975.1"/>
    <property type="molecule type" value="Transcribed_RNA"/>
</dbReference>
<organism evidence="2">
    <name type="scientific">Ixodes ricinus</name>
    <name type="common">Common tick</name>
    <name type="synonym">Acarus ricinus</name>
    <dbReference type="NCBI Taxonomy" id="34613"/>
    <lineage>
        <taxon>Eukaryota</taxon>
        <taxon>Metazoa</taxon>
        <taxon>Ecdysozoa</taxon>
        <taxon>Arthropoda</taxon>
        <taxon>Chelicerata</taxon>
        <taxon>Arachnida</taxon>
        <taxon>Acari</taxon>
        <taxon>Parasitiformes</taxon>
        <taxon>Ixodida</taxon>
        <taxon>Ixodoidea</taxon>
        <taxon>Ixodidae</taxon>
        <taxon>Ixodinae</taxon>
        <taxon>Ixodes</taxon>
    </lineage>
</organism>
<sequence length="111" mass="12197">MTTPAFLVLSWGQVLQGAQKCGAQKGRKTNFERRRKQFRRTVARNRGCGAKVLAFEPGSLFLVAALAYLLALCSLGLVCESRPVVQPRSGLAGARDPFCILRQHVCWAAHI</sequence>
<reference evidence="2" key="1">
    <citation type="submission" date="2019-12" db="EMBL/GenBank/DDBJ databases">
        <title>An insight into the sialome of adult female Ixodes ricinus ticks feeding for 6 days.</title>
        <authorList>
            <person name="Perner J."/>
            <person name="Ribeiro J.M.C."/>
        </authorList>
    </citation>
    <scope>NUCLEOTIDE SEQUENCE</scope>
    <source>
        <strain evidence="2">Semi-engorged</strain>
        <tissue evidence="2">Salivary glands</tissue>
    </source>
</reference>
<accession>A0A6B0UK19</accession>
<feature type="transmembrane region" description="Helical" evidence="1">
    <location>
        <begin position="60"/>
        <end position="79"/>
    </location>
</feature>
<evidence type="ECO:0000256" key="1">
    <source>
        <dbReference type="SAM" id="Phobius"/>
    </source>
</evidence>
<protein>
    <submittedName>
        <fullName evidence="2">Uncharacterized protein</fullName>
    </submittedName>
</protein>
<evidence type="ECO:0000313" key="2">
    <source>
        <dbReference type="EMBL" id="MXU89975.1"/>
    </source>
</evidence>
<dbReference type="AlphaFoldDB" id="A0A6B0UK19"/>
<keyword evidence="1" id="KW-0472">Membrane</keyword>